<organism evidence="2 3">
    <name type="scientific">Planoprotostelium fungivorum</name>
    <dbReference type="NCBI Taxonomy" id="1890364"/>
    <lineage>
        <taxon>Eukaryota</taxon>
        <taxon>Amoebozoa</taxon>
        <taxon>Evosea</taxon>
        <taxon>Variosea</taxon>
        <taxon>Cavosteliida</taxon>
        <taxon>Cavosteliaceae</taxon>
        <taxon>Planoprotostelium</taxon>
    </lineage>
</organism>
<keyword evidence="3" id="KW-1185">Reference proteome</keyword>
<keyword evidence="1" id="KW-0812">Transmembrane</keyword>
<gene>
    <name evidence="2" type="ORF">PROFUN_14233</name>
</gene>
<keyword evidence="1" id="KW-1133">Transmembrane helix</keyword>
<accession>A0A2P6N0R6</accession>
<evidence type="ECO:0000313" key="2">
    <source>
        <dbReference type="EMBL" id="PRP77549.1"/>
    </source>
</evidence>
<comment type="caution">
    <text evidence="2">The sequence shown here is derived from an EMBL/GenBank/DDBJ whole genome shotgun (WGS) entry which is preliminary data.</text>
</comment>
<keyword evidence="1" id="KW-0472">Membrane</keyword>
<protein>
    <submittedName>
        <fullName evidence="2">Uncharacterized protein</fullName>
    </submittedName>
</protein>
<evidence type="ECO:0000256" key="1">
    <source>
        <dbReference type="SAM" id="Phobius"/>
    </source>
</evidence>
<sequence length="70" mass="8545">MPAIAFTRMFTGGMIDSEGPYGMYLTVLCVLLWSAASWCLGCYFWYRWILPRMARNYYEEHRRHFFLFHY</sequence>
<feature type="transmembrane region" description="Helical" evidence="1">
    <location>
        <begin position="23"/>
        <end position="46"/>
    </location>
</feature>
<dbReference type="EMBL" id="MDYQ01000258">
    <property type="protein sequence ID" value="PRP77549.1"/>
    <property type="molecule type" value="Genomic_DNA"/>
</dbReference>
<proteinExistence type="predicted"/>
<dbReference type="AlphaFoldDB" id="A0A2P6N0R6"/>
<evidence type="ECO:0000313" key="3">
    <source>
        <dbReference type="Proteomes" id="UP000241769"/>
    </source>
</evidence>
<reference evidence="2 3" key="1">
    <citation type="journal article" date="2018" name="Genome Biol. Evol.">
        <title>Multiple Roots of Fruiting Body Formation in Amoebozoa.</title>
        <authorList>
            <person name="Hillmann F."/>
            <person name="Forbes G."/>
            <person name="Novohradska S."/>
            <person name="Ferling I."/>
            <person name="Riege K."/>
            <person name="Groth M."/>
            <person name="Westermann M."/>
            <person name="Marz M."/>
            <person name="Spaller T."/>
            <person name="Winckler T."/>
            <person name="Schaap P."/>
            <person name="Glockner G."/>
        </authorList>
    </citation>
    <scope>NUCLEOTIDE SEQUENCE [LARGE SCALE GENOMIC DNA]</scope>
    <source>
        <strain evidence="2 3">Jena</strain>
    </source>
</reference>
<dbReference type="InParanoid" id="A0A2P6N0R6"/>
<name>A0A2P6N0R6_9EUKA</name>
<dbReference type="Proteomes" id="UP000241769">
    <property type="component" value="Unassembled WGS sequence"/>
</dbReference>